<dbReference type="InterPro" id="IPR050229">
    <property type="entry name" value="GlpE_sulfurtransferase"/>
</dbReference>
<dbReference type="InterPro" id="IPR036873">
    <property type="entry name" value="Rhodanese-like_dom_sf"/>
</dbReference>
<feature type="domain" description="Rhodanese" evidence="2">
    <location>
        <begin position="83"/>
        <end position="184"/>
    </location>
</feature>
<dbReference type="PANTHER" id="PTHR43031">
    <property type="entry name" value="FAD-DEPENDENT OXIDOREDUCTASE"/>
    <property type="match status" value="1"/>
</dbReference>
<dbReference type="CDD" id="cd00158">
    <property type="entry name" value="RHOD"/>
    <property type="match status" value="2"/>
</dbReference>
<dbReference type="AlphaFoldDB" id="W0EC26"/>
<dbReference type="HOGENOM" id="CLU_067769_0_0_9"/>
<dbReference type="PROSITE" id="PS50206">
    <property type="entry name" value="RHODANESE_3"/>
    <property type="match status" value="2"/>
</dbReference>
<accession>W0EC26</accession>
<dbReference type="Proteomes" id="UP000010847">
    <property type="component" value="Chromosome"/>
</dbReference>
<dbReference type="SMART" id="SM00450">
    <property type="entry name" value="RHOD"/>
    <property type="match status" value="2"/>
</dbReference>
<feature type="domain" description="Rhodanese" evidence="2">
    <location>
        <begin position="235"/>
        <end position="323"/>
    </location>
</feature>
<organism evidence="3 4">
    <name type="scientific">Desulfitobacterium metallireducens DSM 15288</name>
    <dbReference type="NCBI Taxonomy" id="871968"/>
    <lineage>
        <taxon>Bacteria</taxon>
        <taxon>Bacillati</taxon>
        <taxon>Bacillota</taxon>
        <taxon>Clostridia</taxon>
        <taxon>Eubacteriales</taxon>
        <taxon>Desulfitobacteriaceae</taxon>
        <taxon>Desulfitobacterium</taxon>
    </lineage>
</organism>
<keyword evidence="4" id="KW-1185">Reference proteome</keyword>
<dbReference type="STRING" id="871968.DESME_05775"/>
<feature type="chain" id="PRO_5004788597" evidence="1">
    <location>
        <begin position="27"/>
        <end position="333"/>
    </location>
</feature>
<dbReference type="KEGG" id="dmt:DESME_05775"/>
<dbReference type="PANTHER" id="PTHR43031:SF1">
    <property type="entry name" value="PYRIDINE NUCLEOTIDE-DISULPHIDE OXIDOREDUCTASE"/>
    <property type="match status" value="1"/>
</dbReference>
<dbReference type="GO" id="GO:0016740">
    <property type="term" value="F:transferase activity"/>
    <property type="evidence" value="ECO:0007669"/>
    <property type="project" value="UniProtKB-KW"/>
</dbReference>
<name>W0EC26_9FIRM</name>
<sequence>MKKRNLSILLSNLLIVGLLVTGCSQAKPAATTPTNTTAATAPAEDSSKAIKGSIETYFGNIGSTVKNSYKIPEKDLKAALDTTPDKYVVLDVRQAKDYAAGHIKGAINVPYGPDIAKNLDNIRAIAKDKTLVVTCYTGQTAGQTDSLLNAAGINAVSLNSGMGGSGTPGFETRGWLGQNYPTVTEATPMPTATAVATKSKAIDDAVQKYFAAIGSTVKDSYKIDLPAMKDALAKEADKYYIVDVRQAADFAKGHIKGAVNIPYGPEIAKNLDSIKDNGKGKTVVVYCYTGQTAGQIDSMLNLYGINAKSLNFGFGMDGFAKGWSADKSYEVVQ</sequence>
<dbReference type="PROSITE" id="PS51257">
    <property type="entry name" value="PROKAR_LIPOPROTEIN"/>
    <property type="match status" value="1"/>
</dbReference>
<dbReference type="eggNOG" id="COG2897">
    <property type="taxonomic scope" value="Bacteria"/>
</dbReference>
<proteinExistence type="predicted"/>
<evidence type="ECO:0000256" key="1">
    <source>
        <dbReference type="SAM" id="SignalP"/>
    </source>
</evidence>
<evidence type="ECO:0000313" key="3">
    <source>
        <dbReference type="EMBL" id="AHF06621.1"/>
    </source>
</evidence>
<dbReference type="EMBL" id="CP007032">
    <property type="protein sequence ID" value="AHF06621.1"/>
    <property type="molecule type" value="Genomic_DNA"/>
</dbReference>
<evidence type="ECO:0000313" key="4">
    <source>
        <dbReference type="Proteomes" id="UP000010847"/>
    </source>
</evidence>
<feature type="signal peptide" evidence="1">
    <location>
        <begin position="1"/>
        <end position="26"/>
    </location>
</feature>
<dbReference type="RefSeq" id="WP_006717800.1">
    <property type="nucleotide sequence ID" value="NZ_CP007032.1"/>
</dbReference>
<dbReference type="Gene3D" id="3.40.250.10">
    <property type="entry name" value="Rhodanese-like domain"/>
    <property type="match status" value="2"/>
</dbReference>
<evidence type="ECO:0000259" key="2">
    <source>
        <dbReference type="PROSITE" id="PS50206"/>
    </source>
</evidence>
<reference evidence="3 4" key="1">
    <citation type="submission" date="2013-12" db="EMBL/GenBank/DDBJ databases">
        <authorList>
            <consortium name="DOE Joint Genome Institute"/>
            <person name="Smidt H."/>
            <person name="Huntemann M."/>
            <person name="Han J."/>
            <person name="Chen A."/>
            <person name="Kyrpides N."/>
            <person name="Mavromatis K."/>
            <person name="Markowitz V."/>
            <person name="Palaniappan K."/>
            <person name="Ivanova N."/>
            <person name="Schaumberg A."/>
            <person name="Pati A."/>
            <person name="Liolios K."/>
            <person name="Nordberg H.P."/>
            <person name="Cantor M.N."/>
            <person name="Hua S.X."/>
            <person name="Woyke T."/>
        </authorList>
    </citation>
    <scope>NUCLEOTIDE SEQUENCE [LARGE SCALE GENOMIC DNA]</scope>
    <source>
        <strain evidence="4">DSM 15288</strain>
    </source>
</reference>
<protein>
    <submittedName>
        <fullName evidence="3">Sulfurtransferase</fullName>
    </submittedName>
</protein>
<dbReference type="OrthoDB" id="9800872at2"/>
<keyword evidence="3" id="KW-0808">Transferase</keyword>
<gene>
    <name evidence="3" type="ORF">DESME_05775</name>
</gene>
<dbReference type="Pfam" id="PF00581">
    <property type="entry name" value="Rhodanese"/>
    <property type="match status" value="2"/>
</dbReference>
<keyword evidence="1" id="KW-0732">Signal</keyword>
<dbReference type="InterPro" id="IPR001763">
    <property type="entry name" value="Rhodanese-like_dom"/>
</dbReference>
<dbReference type="SUPFAM" id="SSF52821">
    <property type="entry name" value="Rhodanese/Cell cycle control phosphatase"/>
    <property type="match status" value="2"/>
</dbReference>